<sequence length="509" mass="58809">MNIIFFGNDDHFEEIIFDSKKSTSFPLFKDLNQELTPTIQTFFTLSSFKQIIMKHECINTDCFHCEIRKLFELAFVETEYLSCGAFQNFIENHSIQLKGCEGIEAFLSLIHRSSKSKCHPKCELHQAFPIFKRELSCDCGGFYGTLANDMLTSIEIPLSKLVKPFYSKINEFVNSSIGFGAEISTLIKLRFQFAHVIKNTFQAKKPNFFKCPGPQNHAPSFNIKSNTIDPSLLILKFNWNNVEQNTFNAMQSLIWLDGQFNLSEFSSCPPSNNLGLKTIFLTKKNKGKIISFIDNSWYKLSAKRNFQIYKGKWFDTLLYIISHRYMPLYIFYEKNDLPPIIILESIKIGLIERISYKAELGEDFNHQINRAYGFLGYENQLSNLTIECLYCHTTKTIGEACDNCGFINGDWDCSKCLEFNKKQLWTCRKCRADRINSDFDYNCEKCLKTSVNINYCKYCPSTMCFICEKEMFSYEEIFCTVCKCNTVPAYGCALENHSVFCIACKSLAE</sequence>
<keyword evidence="3" id="KW-0862">Zinc</keyword>
<evidence type="ECO:0000256" key="2">
    <source>
        <dbReference type="ARBA" id="ARBA00022771"/>
    </source>
</evidence>
<protein>
    <recommendedName>
        <fullName evidence="5">RanBP2-type domain-containing protein</fullName>
    </recommendedName>
</protein>
<reference evidence="6 7" key="1">
    <citation type="submission" date="2016-11" db="EMBL/GenBank/DDBJ databases">
        <title>The macronuclear genome of Stentor coeruleus: a giant cell with tiny introns.</title>
        <authorList>
            <person name="Slabodnick M."/>
            <person name="Ruby J.G."/>
            <person name="Reiff S.B."/>
            <person name="Swart E.C."/>
            <person name="Gosai S."/>
            <person name="Prabakaran S."/>
            <person name="Witkowska E."/>
            <person name="Larue G.E."/>
            <person name="Fisher S."/>
            <person name="Freeman R.M."/>
            <person name="Gunawardena J."/>
            <person name="Chu W."/>
            <person name="Stover N.A."/>
            <person name="Gregory B.D."/>
            <person name="Nowacki M."/>
            <person name="Derisi J."/>
            <person name="Roy S.W."/>
            <person name="Marshall W.F."/>
            <person name="Sood P."/>
        </authorList>
    </citation>
    <scope>NUCLEOTIDE SEQUENCE [LARGE SCALE GENOMIC DNA]</scope>
    <source>
        <strain evidence="6">WM001</strain>
    </source>
</reference>
<dbReference type="AlphaFoldDB" id="A0A1R2C2T1"/>
<evidence type="ECO:0000313" key="6">
    <source>
        <dbReference type="EMBL" id="OMJ83281.1"/>
    </source>
</evidence>
<evidence type="ECO:0000313" key="7">
    <source>
        <dbReference type="Proteomes" id="UP000187209"/>
    </source>
</evidence>
<comment type="caution">
    <text evidence="6">The sequence shown here is derived from an EMBL/GenBank/DDBJ whole genome shotgun (WGS) entry which is preliminary data.</text>
</comment>
<accession>A0A1R2C2T1</accession>
<evidence type="ECO:0000256" key="3">
    <source>
        <dbReference type="ARBA" id="ARBA00022833"/>
    </source>
</evidence>
<keyword evidence="1" id="KW-0479">Metal-binding</keyword>
<dbReference type="InterPro" id="IPR001876">
    <property type="entry name" value="Znf_RanBP2"/>
</dbReference>
<name>A0A1R2C2T1_9CILI</name>
<feature type="domain" description="RanBP2-type" evidence="5">
    <location>
        <begin position="407"/>
        <end position="436"/>
    </location>
</feature>
<organism evidence="6 7">
    <name type="scientific">Stentor coeruleus</name>
    <dbReference type="NCBI Taxonomy" id="5963"/>
    <lineage>
        <taxon>Eukaryota</taxon>
        <taxon>Sar</taxon>
        <taxon>Alveolata</taxon>
        <taxon>Ciliophora</taxon>
        <taxon>Postciliodesmatophora</taxon>
        <taxon>Heterotrichea</taxon>
        <taxon>Heterotrichida</taxon>
        <taxon>Stentoridae</taxon>
        <taxon>Stentor</taxon>
    </lineage>
</organism>
<evidence type="ECO:0000259" key="5">
    <source>
        <dbReference type="PROSITE" id="PS50199"/>
    </source>
</evidence>
<dbReference type="PROSITE" id="PS01358">
    <property type="entry name" value="ZF_RANBP2_1"/>
    <property type="match status" value="1"/>
</dbReference>
<evidence type="ECO:0000256" key="1">
    <source>
        <dbReference type="ARBA" id="ARBA00022723"/>
    </source>
</evidence>
<gene>
    <name evidence="6" type="ORF">SteCoe_15805</name>
</gene>
<dbReference type="GO" id="GO:0008270">
    <property type="term" value="F:zinc ion binding"/>
    <property type="evidence" value="ECO:0007669"/>
    <property type="project" value="UniProtKB-KW"/>
</dbReference>
<evidence type="ECO:0000256" key="4">
    <source>
        <dbReference type="PROSITE-ProRule" id="PRU00322"/>
    </source>
</evidence>
<dbReference type="Proteomes" id="UP000187209">
    <property type="component" value="Unassembled WGS sequence"/>
</dbReference>
<keyword evidence="2 4" id="KW-0863">Zinc-finger</keyword>
<keyword evidence="7" id="KW-1185">Reference proteome</keyword>
<dbReference type="EMBL" id="MPUH01000309">
    <property type="protein sequence ID" value="OMJ83281.1"/>
    <property type="molecule type" value="Genomic_DNA"/>
</dbReference>
<proteinExistence type="predicted"/>
<dbReference type="PROSITE" id="PS50199">
    <property type="entry name" value="ZF_RANBP2_2"/>
    <property type="match status" value="1"/>
</dbReference>